<gene>
    <name evidence="2" type="ORF">NOCA2210010</name>
</gene>
<dbReference type="AlphaFoldDB" id="A0A2P2BY49"/>
<organism evidence="2">
    <name type="scientific">metagenome</name>
    <dbReference type="NCBI Taxonomy" id="256318"/>
    <lineage>
        <taxon>unclassified sequences</taxon>
        <taxon>metagenomes</taxon>
    </lineage>
</organism>
<feature type="compositionally biased region" description="Low complexity" evidence="1">
    <location>
        <begin position="154"/>
        <end position="165"/>
    </location>
</feature>
<evidence type="ECO:0000313" key="2">
    <source>
        <dbReference type="EMBL" id="CUR54660.1"/>
    </source>
</evidence>
<reference evidence="2" key="1">
    <citation type="submission" date="2015-08" db="EMBL/GenBank/DDBJ databases">
        <authorList>
            <person name="Babu N.S."/>
            <person name="Beckwith C.J."/>
            <person name="Beseler K.G."/>
            <person name="Brison A."/>
            <person name="Carone J.V."/>
            <person name="Caskin T.P."/>
            <person name="Diamond M."/>
            <person name="Durham M.E."/>
            <person name="Foxe J.M."/>
            <person name="Go M."/>
            <person name="Henderson B.A."/>
            <person name="Jones I.B."/>
            <person name="McGettigan J.A."/>
            <person name="Micheletti S.J."/>
            <person name="Nasrallah M.E."/>
            <person name="Ortiz D."/>
            <person name="Piller C.R."/>
            <person name="Privatt S.R."/>
            <person name="Schneider S.L."/>
            <person name="Sharp S."/>
            <person name="Smith T.C."/>
            <person name="Stanton J.D."/>
            <person name="Ullery H.E."/>
            <person name="Wilson R.J."/>
            <person name="Serrano M.G."/>
            <person name="Buck G."/>
            <person name="Lee V."/>
            <person name="Wang Y."/>
            <person name="Carvalho R."/>
            <person name="Voegtly L."/>
            <person name="Shi R."/>
            <person name="Duckworth R."/>
            <person name="Johnson A."/>
            <person name="Loviza R."/>
            <person name="Walstead R."/>
            <person name="Shah Z."/>
            <person name="Kiflezghi M."/>
            <person name="Wade K."/>
            <person name="Ball S.L."/>
            <person name="Bradley K.W."/>
            <person name="Asai D.J."/>
            <person name="Bowman C.A."/>
            <person name="Russell D.A."/>
            <person name="Pope W.H."/>
            <person name="Jacobs-Sera D."/>
            <person name="Hendrix R.W."/>
            <person name="Hatfull G.F."/>
        </authorList>
    </citation>
    <scope>NUCLEOTIDE SEQUENCE</scope>
</reference>
<dbReference type="EMBL" id="CZKA01000014">
    <property type="protein sequence ID" value="CUR54660.1"/>
    <property type="molecule type" value="Genomic_DNA"/>
</dbReference>
<protein>
    <submittedName>
        <fullName evidence="2">Uncharacterized protein</fullName>
    </submittedName>
</protein>
<sequence>MTRKIDFEGREWSAHAQDHWLEFAGNANFPDYLRITFVAYGRHAANGHARLDRGDLTRYLIRKDGTLPDRRTIWQAIQKAAQLGYLLPESRQLCLVVSSHQIQGGRGNPDTPCPRDHTTKRQTNVRSRSRRFASNVVNDAGPSRTNVVHHARRSTPGASLSSTSSEPVANGDSTPVLSLVTEAIA</sequence>
<feature type="region of interest" description="Disordered" evidence="1">
    <location>
        <begin position="103"/>
        <end position="174"/>
    </location>
</feature>
<name>A0A2P2BY49_9ZZZZ</name>
<accession>A0A2P2BY49</accession>
<proteinExistence type="predicted"/>
<evidence type="ECO:0000256" key="1">
    <source>
        <dbReference type="SAM" id="MobiDB-lite"/>
    </source>
</evidence>